<protein>
    <recommendedName>
        <fullName evidence="1">DUF5597 domain-containing protein</fullName>
    </recommendedName>
</protein>
<dbReference type="Gene3D" id="2.60.220.20">
    <property type="entry name" value="putative beta-Galactosidase from caulobacter crescentus"/>
    <property type="match status" value="1"/>
</dbReference>
<evidence type="ECO:0000313" key="3">
    <source>
        <dbReference type="Proteomes" id="UP000478483"/>
    </source>
</evidence>
<reference evidence="2 3" key="1">
    <citation type="journal article" date="2019" name="Nat. Med.">
        <title>A library of human gut bacterial isolates paired with longitudinal multiomics data enables mechanistic microbiome research.</title>
        <authorList>
            <person name="Poyet M."/>
            <person name="Groussin M."/>
            <person name="Gibbons S.M."/>
            <person name="Avila-Pacheco J."/>
            <person name="Jiang X."/>
            <person name="Kearney S.M."/>
            <person name="Perrotta A.R."/>
            <person name="Berdy B."/>
            <person name="Zhao S."/>
            <person name="Lieberman T.D."/>
            <person name="Swanson P.K."/>
            <person name="Smith M."/>
            <person name="Roesemann S."/>
            <person name="Alexander J.E."/>
            <person name="Rich S.A."/>
            <person name="Livny J."/>
            <person name="Vlamakis H."/>
            <person name="Clish C."/>
            <person name="Bullock K."/>
            <person name="Deik A."/>
            <person name="Scott J."/>
            <person name="Pierce K.A."/>
            <person name="Xavier R.J."/>
            <person name="Alm E.J."/>
        </authorList>
    </citation>
    <scope>NUCLEOTIDE SEQUENCE [LARGE SCALE GENOMIC DNA]</scope>
    <source>
        <strain evidence="2 3">BIOML-A1</strain>
    </source>
</reference>
<proteinExistence type="predicted"/>
<dbReference type="RefSeq" id="WP_118413557.1">
    <property type="nucleotide sequence ID" value="NZ_QRPI01000034.1"/>
</dbReference>
<feature type="domain" description="DUF5597" evidence="1">
    <location>
        <begin position="1"/>
        <end position="108"/>
    </location>
</feature>
<comment type="caution">
    <text evidence="2">The sequence shown here is derived from an EMBL/GenBank/DDBJ whole genome shotgun (WGS) entry which is preliminary data.</text>
</comment>
<dbReference type="InterPro" id="IPR040719">
    <property type="entry name" value="DUF5597"/>
</dbReference>
<evidence type="ECO:0000313" key="2">
    <source>
        <dbReference type="EMBL" id="MTR87132.1"/>
    </source>
</evidence>
<name>A0A6L6LCN1_9FIRM</name>
<organism evidence="2 3">
    <name type="scientific">Roseburia intestinalis</name>
    <dbReference type="NCBI Taxonomy" id="166486"/>
    <lineage>
        <taxon>Bacteria</taxon>
        <taxon>Bacillati</taxon>
        <taxon>Bacillota</taxon>
        <taxon>Clostridia</taxon>
        <taxon>Lachnospirales</taxon>
        <taxon>Lachnospiraceae</taxon>
        <taxon>Roseburia</taxon>
    </lineage>
</organism>
<evidence type="ECO:0000259" key="1">
    <source>
        <dbReference type="Pfam" id="PF18120"/>
    </source>
</evidence>
<dbReference type="EMBL" id="WNAJ01000040">
    <property type="protein sequence ID" value="MTR87132.1"/>
    <property type="molecule type" value="Genomic_DNA"/>
</dbReference>
<sequence>MMELLVERYGTNRLQAVIPENMNGPIKLSFEEYGFEIDMFCDEVTREDGVCLVLEEEKDTFFLIINGCKINPFSRNDQKGNCDFSYMEEGSFQDGEWKRRRRLNGDEIFSPVFNQFTLLKVKLFAY</sequence>
<dbReference type="AlphaFoldDB" id="A0A6L6LCN1"/>
<gene>
    <name evidence="2" type="ORF">GMD50_19345</name>
</gene>
<accession>A0A6L6LCN1</accession>
<dbReference type="Pfam" id="PF18120">
    <property type="entry name" value="DUF5597"/>
    <property type="match status" value="1"/>
</dbReference>
<dbReference type="Proteomes" id="UP000478483">
    <property type="component" value="Unassembled WGS sequence"/>
</dbReference>